<dbReference type="AlphaFoldDB" id="A0A2T4ZHH1"/>
<keyword evidence="3 5" id="KW-0663">Pyridoxal phosphate</keyword>
<evidence type="ECO:0000256" key="2">
    <source>
        <dbReference type="ARBA" id="ARBA00009236"/>
    </source>
</evidence>
<dbReference type="InterPro" id="IPR015421">
    <property type="entry name" value="PyrdxlP-dep_Trfase_major"/>
</dbReference>
<reference evidence="9 10" key="1">
    <citation type="submission" date="2018-04" db="EMBL/GenBank/DDBJ databases">
        <title>Genomic Encyclopedia of Archaeal and Bacterial Type Strains, Phase II (KMG-II): from individual species to whole genera.</title>
        <authorList>
            <person name="Goeker M."/>
        </authorList>
    </citation>
    <scope>NUCLEOTIDE SEQUENCE [LARGE SCALE GENOMIC DNA]</scope>
    <source>
        <strain evidence="9 10">DSM 25521</strain>
    </source>
</reference>
<dbReference type="GO" id="GO:0019265">
    <property type="term" value="P:glycine biosynthetic process, by transamination of glyoxylate"/>
    <property type="evidence" value="ECO:0007669"/>
    <property type="project" value="TreeGrafter"/>
</dbReference>
<evidence type="ECO:0000256" key="3">
    <source>
        <dbReference type="ARBA" id="ARBA00022898"/>
    </source>
</evidence>
<dbReference type="InterPro" id="IPR024169">
    <property type="entry name" value="SP_NH2Trfase/AEP_transaminase"/>
</dbReference>
<dbReference type="InterPro" id="IPR015424">
    <property type="entry name" value="PyrdxlP-dep_Trfase"/>
</dbReference>
<dbReference type="GO" id="GO:0004760">
    <property type="term" value="F:L-serine-pyruvate transaminase activity"/>
    <property type="evidence" value="ECO:0007669"/>
    <property type="project" value="TreeGrafter"/>
</dbReference>
<dbReference type="EMBL" id="PZZL01000001">
    <property type="protein sequence ID" value="PTM61437.1"/>
    <property type="molecule type" value="Genomic_DNA"/>
</dbReference>
<feature type="binding site" evidence="4">
    <location>
        <position position="346"/>
    </location>
    <ligand>
        <name>substrate</name>
    </ligand>
</feature>
<comment type="cofactor">
    <cofactor evidence="1 5 7">
        <name>pyridoxal 5'-phosphate</name>
        <dbReference type="ChEBI" id="CHEBI:597326"/>
    </cofactor>
</comment>
<evidence type="ECO:0000256" key="7">
    <source>
        <dbReference type="RuleBase" id="RU004504"/>
    </source>
</evidence>
<dbReference type="SUPFAM" id="SSF53383">
    <property type="entry name" value="PLP-dependent transferases"/>
    <property type="match status" value="1"/>
</dbReference>
<evidence type="ECO:0000256" key="5">
    <source>
        <dbReference type="PIRSR" id="PIRSR000524-50"/>
    </source>
</evidence>
<dbReference type="Gene3D" id="3.40.640.10">
    <property type="entry name" value="Type I PLP-dependent aspartate aminotransferase-like (Major domain)"/>
    <property type="match status" value="1"/>
</dbReference>
<dbReference type="RefSeq" id="WP_108173913.1">
    <property type="nucleotide sequence ID" value="NZ_PZZL01000001.1"/>
</dbReference>
<dbReference type="Pfam" id="PF00266">
    <property type="entry name" value="Aminotran_5"/>
    <property type="match status" value="1"/>
</dbReference>
<dbReference type="OrthoDB" id="389074at2"/>
<keyword evidence="9" id="KW-0670">Pyruvate</keyword>
<evidence type="ECO:0000256" key="4">
    <source>
        <dbReference type="PIRSR" id="PIRSR000524-1"/>
    </source>
</evidence>
<dbReference type="PIRSF" id="PIRSF000524">
    <property type="entry name" value="SPT"/>
    <property type="match status" value="1"/>
</dbReference>
<dbReference type="Gene3D" id="3.90.1150.10">
    <property type="entry name" value="Aspartate Aminotransferase, domain 1"/>
    <property type="match status" value="1"/>
</dbReference>
<dbReference type="PANTHER" id="PTHR21152:SF40">
    <property type="entry name" value="ALANINE--GLYOXYLATE AMINOTRANSFERASE"/>
    <property type="match status" value="1"/>
</dbReference>
<evidence type="ECO:0000256" key="1">
    <source>
        <dbReference type="ARBA" id="ARBA00001933"/>
    </source>
</evidence>
<sequence length="415" mass="43803">MSVANGRTLLAIPGPTNVPDRVLQAMMRPAEEIYSGPMVALTDSLLADLKTIFGTKARTYIYAANGHGGWEAAISNVLSRGDKVLVLASGRFAIGWGQMAAFMGADVEVMEGSWRASIDPAKVEEWLRRDTTHSIKAILMVQIDTASGVVNDVKAVRRAIDAAGHPALFMVDGVASLACMPFAMDEWGIDVAMSASQKGLMTPPGLAFVAANDKAHKAHETANMKTLYWDWTARQGKEHYMKYCGTPPEHLLFALRAALDMIMEEGLPAVWKRHALLAEATHAAIGKWAEGQVIACNILEPSQRSASVTPVLVQGADAEAIATYTQRICGVTLGSAIGELSGRAFRIAHMGHTNAPMVLGTLSAVEMALQALNIPHGSGGVAAAVASLAKGAGLPGKPADHQVPENDLALATAPA</sequence>
<dbReference type="GO" id="GO:0008453">
    <property type="term" value="F:alanine-glyoxylate transaminase activity"/>
    <property type="evidence" value="ECO:0007669"/>
    <property type="project" value="TreeGrafter"/>
</dbReference>
<dbReference type="FunFam" id="3.40.640.10:FF:000054">
    <property type="entry name" value="Serine--glyoxylate aminotransferase"/>
    <property type="match status" value="1"/>
</dbReference>
<dbReference type="InterPro" id="IPR015422">
    <property type="entry name" value="PyrdxlP-dep_Trfase_small"/>
</dbReference>
<dbReference type="Proteomes" id="UP000241808">
    <property type="component" value="Unassembled WGS sequence"/>
</dbReference>
<proteinExistence type="inferred from homology"/>
<feature type="modified residue" description="N6-(pyridoxal phosphate)lysine" evidence="5">
    <location>
        <position position="198"/>
    </location>
</feature>
<accession>A0A2T4ZHH1</accession>
<protein>
    <submittedName>
        <fullName evidence="9">Alanine-glyoxylate transaminase/serine-glyoxylate transaminase/serine-pyruvate transaminase</fullName>
    </submittedName>
</protein>
<dbReference type="FunFam" id="3.90.1150.10:FF:000204">
    <property type="entry name" value="Hypothetical aminotransferase"/>
    <property type="match status" value="1"/>
</dbReference>
<evidence type="ECO:0000313" key="9">
    <source>
        <dbReference type="EMBL" id="PTM61437.1"/>
    </source>
</evidence>
<comment type="similarity">
    <text evidence="2 6">Belongs to the class-V pyridoxal-phosphate-dependent aminotransferase family.</text>
</comment>
<evidence type="ECO:0000259" key="8">
    <source>
        <dbReference type="Pfam" id="PF00266"/>
    </source>
</evidence>
<dbReference type="PANTHER" id="PTHR21152">
    <property type="entry name" value="AMINOTRANSFERASE CLASS V"/>
    <property type="match status" value="1"/>
</dbReference>
<comment type="caution">
    <text evidence="9">The sequence shown here is derived from an EMBL/GenBank/DDBJ whole genome shotgun (WGS) entry which is preliminary data.</text>
</comment>
<organism evidence="9 10">
    <name type="scientific">Phreatobacter oligotrophus</name>
    <dbReference type="NCBI Taxonomy" id="1122261"/>
    <lineage>
        <taxon>Bacteria</taxon>
        <taxon>Pseudomonadati</taxon>
        <taxon>Pseudomonadota</taxon>
        <taxon>Alphaproteobacteria</taxon>
        <taxon>Hyphomicrobiales</taxon>
        <taxon>Phreatobacteraceae</taxon>
        <taxon>Phreatobacter</taxon>
    </lineage>
</organism>
<dbReference type="InterPro" id="IPR020578">
    <property type="entry name" value="Aminotrans_V_PyrdxlP_BS"/>
</dbReference>
<keyword evidence="10" id="KW-1185">Reference proteome</keyword>
<feature type="domain" description="Aminotransferase class V" evidence="8">
    <location>
        <begin position="47"/>
        <end position="332"/>
    </location>
</feature>
<dbReference type="PROSITE" id="PS00595">
    <property type="entry name" value="AA_TRANSFER_CLASS_5"/>
    <property type="match status" value="1"/>
</dbReference>
<evidence type="ECO:0000256" key="6">
    <source>
        <dbReference type="RuleBase" id="RU004075"/>
    </source>
</evidence>
<dbReference type="InterPro" id="IPR000192">
    <property type="entry name" value="Aminotrans_V_dom"/>
</dbReference>
<gene>
    <name evidence="9" type="ORF">C8P69_101105</name>
</gene>
<evidence type="ECO:0000313" key="10">
    <source>
        <dbReference type="Proteomes" id="UP000241808"/>
    </source>
</evidence>
<name>A0A2T4ZHH1_9HYPH</name>